<protein>
    <submittedName>
        <fullName evidence="3">Cytoadherence linked asexual protein 9, putative</fullName>
    </submittedName>
</protein>
<evidence type="ECO:0000313" key="4">
    <source>
        <dbReference type="Proteomes" id="UP000515550"/>
    </source>
</evidence>
<accession>A0A6V7SVB5</accession>
<dbReference type="VEuPathDB" id="PlasmoDB:PVBDA_1400270"/>
<keyword evidence="1" id="KW-0812">Transmembrane</keyword>
<name>A0A6V7SVB5_PLAVN</name>
<feature type="transmembrane region" description="Helical" evidence="1">
    <location>
        <begin position="1056"/>
        <end position="1076"/>
    </location>
</feature>
<evidence type="ECO:0000256" key="2">
    <source>
        <dbReference type="SAM" id="SignalP"/>
    </source>
</evidence>
<dbReference type="Proteomes" id="UP000515550">
    <property type="component" value="Chromosome PVBDA_14"/>
</dbReference>
<reference evidence="3 4" key="1">
    <citation type="submission" date="2020-08" db="EMBL/GenBank/DDBJ databases">
        <authorList>
            <person name="Ramaprasad A."/>
        </authorList>
    </citation>
    <scope>NUCLEOTIDE SEQUENCE [LARGE SCALE GENOMIC DNA]</scope>
</reference>
<feature type="transmembrane region" description="Helical" evidence="1">
    <location>
        <begin position="1148"/>
        <end position="1166"/>
    </location>
</feature>
<evidence type="ECO:0000313" key="3">
    <source>
        <dbReference type="EMBL" id="CAD2103520.1"/>
    </source>
</evidence>
<feature type="transmembrane region" description="Helical" evidence="1">
    <location>
        <begin position="1091"/>
        <end position="1109"/>
    </location>
</feature>
<keyword evidence="1" id="KW-1133">Transmembrane helix</keyword>
<feature type="transmembrane region" description="Helical" evidence="1">
    <location>
        <begin position="1007"/>
        <end position="1025"/>
    </location>
</feature>
<sequence>MVLFRNITEVALIVLGVIIGNAFCHSVEDNINELKKMIDNKDLYDNLMKLQHELIKSLESDKVKFPKATSESKKYIDVSKFKVINCDASENGGDGIECIIPEERTSLEDIIKYENIAKCEGIKSYKREDSSLIKRKMILIRSLKVAKVMTLGMDLYRETGDLKKALNAVDDVLYGESGLNNEGKDGVANKNGGYLDMLMRNVDKQKLLDMNDGFFTTDGSFEFGDNLERIARQHRVGLFQLIGPHFPALGHLVMLSLANKNYVNFFEDGKGHFISWQKLLSFNMSDRFNALDLMCNVEGKYDISQKRRITYLEQNRKAAFDECNILEFLIHHFNKYQLSLISRTYNDEFKSYYLLEHKDMKEEFFRFMCNGSKNCNIYNSDYFLENYNDDNKAVLKNVNSFDVNAPFNVKDNFDVFSHNYLDFSPMQIVHMHFYNLIGILNNEIEAYVGSLYLPGYYNAIQLAFGDERSLKEQFTNLAKCVTKCKEYDRKHKPSNKSRKLTLKEEKIISKCNICKGTFDIITLKNEYSLSMVEKFYNYVTKVIETQSLGNIVTNENIYDEYDNLLSNDLNWYTFLFLFRLSSYKNIHETSVSEAMYIDLKDEDKFIKTMVTDKWFPSCIKKAYTLYLRAHVAPDLVSVLEGLLRPDIIEKMKKSIEYVIHVNSFMQLDFFHALNEPPHGAYRKSALSRDLESQFASWFYQVNSGYFFLHYDKPSIRTEYYKKPYSQRFVAPKYEEVIEVFKKYIQSAYESYFKQRHVKNLIESHDTFNINNKIMMMRDSYELYLKNYKDIIFFAEPFIINKYLSLVPKLRRVTERLDFILHYLPGNSYNFYKYGMIYGFKLNKEYLKEISEELVSVYKANRATFSDVTFLQTLYLLCKKLEASAGSHRRNDATSITNIYMLNVSKHYSRLSKEERIKEIDNSMKSKFLAKTLYTTLHTIFSIKMNKQMDELDKQYSKPNLIKLSADQRAYYTYAYVYYGSIVDNITNSLMPLYAKKPITQLRYGKTFIFSNYFGFMAQILGMLNLNNMKMLCEHQAITAPNSYSFDKFVQYDTKKYYSLIAYFFVIRNFGFASIPWDHNYLISANVLARKSFFHIAMFYSLHLGTLLWLHGSRVFPKTFYGDLQEQTSDMFISEPPEKGNVHAYHQNYIFFSVSMFTFYFSAYTFFRWYAHYANAYALFFMPIRFIAAYHRPGYDWFSGGLVEWVNKIAVDPFLRLVNKFLRSMKSRSEYNEIINARLNAQSFKKLIEGKRSTAIVPTMSEMVELNRSSYTMYKDDNIFFDNVSEEEEFLNQRDII</sequence>
<gene>
    <name evidence="3" type="ORF">PVBDA_1400270</name>
</gene>
<evidence type="ECO:0000256" key="1">
    <source>
        <dbReference type="SAM" id="Phobius"/>
    </source>
</evidence>
<feature type="chain" id="PRO_5028443243" evidence="2">
    <location>
        <begin position="25"/>
        <end position="1296"/>
    </location>
</feature>
<keyword evidence="1" id="KW-0472">Membrane</keyword>
<organism evidence="3 4">
    <name type="scientific">Plasmodium vinckei brucechwatti</name>
    <dbReference type="NCBI Taxonomy" id="119398"/>
    <lineage>
        <taxon>Eukaryota</taxon>
        <taxon>Sar</taxon>
        <taxon>Alveolata</taxon>
        <taxon>Apicomplexa</taxon>
        <taxon>Aconoidasida</taxon>
        <taxon>Haemosporida</taxon>
        <taxon>Plasmodiidae</taxon>
        <taxon>Plasmodium</taxon>
        <taxon>Plasmodium (Vinckeia)</taxon>
    </lineage>
</organism>
<feature type="signal peptide" evidence="2">
    <location>
        <begin position="1"/>
        <end position="24"/>
    </location>
</feature>
<keyword evidence="2" id="KW-0732">Signal</keyword>
<proteinExistence type="predicted"/>
<dbReference type="InterPro" id="IPR005553">
    <property type="entry name" value="CLAG"/>
</dbReference>
<dbReference type="GO" id="GO:0020035">
    <property type="term" value="P:adhesion of symbiont to microvasculature"/>
    <property type="evidence" value="ECO:0007669"/>
    <property type="project" value="InterPro"/>
</dbReference>
<dbReference type="Pfam" id="PF03805">
    <property type="entry name" value="CLAG"/>
    <property type="match status" value="1"/>
</dbReference>
<dbReference type="EMBL" id="LR865392">
    <property type="protein sequence ID" value="CAD2103520.1"/>
    <property type="molecule type" value="Genomic_DNA"/>
</dbReference>